<dbReference type="InterPro" id="IPR012337">
    <property type="entry name" value="RNaseH-like_sf"/>
</dbReference>
<dbReference type="AlphaFoldDB" id="A0A388TDQ9"/>
<name>A0A388TDQ9_TERA1</name>
<protein>
    <recommendedName>
        <fullName evidence="5">Putative pre-16S rRNA nuclease</fullName>
        <ecNumber evidence="5">3.1.-.-</ecNumber>
    </recommendedName>
</protein>
<evidence type="ECO:0000256" key="2">
    <source>
        <dbReference type="ARBA" id="ARBA00022517"/>
    </source>
</evidence>
<dbReference type="SUPFAM" id="SSF53098">
    <property type="entry name" value="Ribonuclease H-like"/>
    <property type="match status" value="1"/>
</dbReference>
<evidence type="ECO:0000256" key="4">
    <source>
        <dbReference type="ARBA" id="ARBA00022801"/>
    </source>
</evidence>
<evidence type="ECO:0000259" key="6">
    <source>
        <dbReference type="SMART" id="SM00732"/>
    </source>
</evidence>
<dbReference type="HAMAP" id="MF_00651">
    <property type="entry name" value="Nuclease_YqgF"/>
    <property type="match status" value="1"/>
</dbReference>
<reference evidence="7 8" key="1">
    <citation type="journal article" date="2019" name="ISME J.">
        <title>Genome analyses of uncultured TG2/ZB3 bacteria in 'Margulisbacteria' specifically attached to ectosymbiotic spirochetes of protists in the termite gut.</title>
        <authorList>
            <person name="Utami Y.D."/>
            <person name="Kuwahara H."/>
            <person name="Igai K."/>
            <person name="Murakami T."/>
            <person name="Sugaya K."/>
            <person name="Morikawa T."/>
            <person name="Nagura Y."/>
            <person name="Yuki M."/>
            <person name="Deevong P."/>
            <person name="Inoue T."/>
            <person name="Kihara K."/>
            <person name="Lo N."/>
            <person name="Yamada A."/>
            <person name="Ohkuma M."/>
            <person name="Hongoh Y."/>
        </authorList>
    </citation>
    <scope>NUCLEOTIDE SEQUENCE [LARGE SCALE GENOMIC DNA]</scope>
    <source>
        <strain evidence="7">NkOx7-01</strain>
    </source>
</reference>
<evidence type="ECO:0000256" key="1">
    <source>
        <dbReference type="ARBA" id="ARBA00022490"/>
    </source>
</evidence>
<dbReference type="EMBL" id="BGZN01000072">
    <property type="protein sequence ID" value="GBR74717.1"/>
    <property type="molecule type" value="Genomic_DNA"/>
</dbReference>
<evidence type="ECO:0000313" key="8">
    <source>
        <dbReference type="Proteomes" id="UP000269352"/>
    </source>
</evidence>
<dbReference type="Pfam" id="PF03652">
    <property type="entry name" value="RuvX"/>
    <property type="match status" value="1"/>
</dbReference>
<dbReference type="InterPro" id="IPR005227">
    <property type="entry name" value="YqgF"/>
</dbReference>
<dbReference type="InterPro" id="IPR006641">
    <property type="entry name" value="YqgF/RNaseH-like_dom"/>
</dbReference>
<evidence type="ECO:0000313" key="7">
    <source>
        <dbReference type="EMBL" id="GBR74717.1"/>
    </source>
</evidence>
<comment type="similarity">
    <text evidence="5">Belongs to the YqgF HJR family.</text>
</comment>
<keyword evidence="3 5" id="KW-0540">Nuclease</keyword>
<dbReference type="GO" id="GO:0000967">
    <property type="term" value="P:rRNA 5'-end processing"/>
    <property type="evidence" value="ECO:0007669"/>
    <property type="project" value="UniProtKB-UniRule"/>
</dbReference>
<dbReference type="PANTHER" id="PTHR33317:SF4">
    <property type="entry name" value="POLYNUCLEOTIDYL TRANSFERASE, RIBONUCLEASE H-LIKE SUPERFAMILY PROTEIN"/>
    <property type="match status" value="1"/>
</dbReference>
<dbReference type="GO" id="GO:0004518">
    <property type="term" value="F:nuclease activity"/>
    <property type="evidence" value="ECO:0007669"/>
    <property type="project" value="UniProtKB-KW"/>
</dbReference>
<comment type="caution">
    <text evidence="7">The sequence shown here is derived from an EMBL/GenBank/DDBJ whole genome shotgun (WGS) entry which is preliminary data.</text>
</comment>
<gene>
    <name evidence="7" type="primary">ruvX</name>
    <name evidence="7" type="ORF">NO1_1844</name>
</gene>
<keyword evidence="8" id="KW-1185">Reference proteome</keyword>
<dbReference type="SMART" id="SM00732">
    <property type="entry name" value="YqgFc"/>
    <property type="match status" value="1"/>
</dbReference>
<keyword evidence="2 5" id="KW-0690">Ribosome biogenesis</keyword>
<dbReference type="GO" id="GO:0005829">
    <property type="term" value="C:cytosol"/>
    <property type="evidence" value="ECO:0007669"/>
    <property type="project" value="TreeGrafter"/>
</dbReference>
<sequence>MTNILAIDYGSKRIGLAASNQLGISAPLDFIENNSEKIKKLRRIIQDRNIQKIILGLPVTLSGREESAAQKAREFAKELAALNLPVEFYDERLSTAEAHKMMLQYGLSAKERRTKVDSLAACILLENYLKGKNAQ</sequence>
<keyword evidence="1 5" id="KW-0963">Cytoplasm</keyword>
<proteinExistence type="inferred from homology"/>
<dbReference type="Gene3D" id="3.30.420.140">
    <property type="entry name" value="YqgF/RNase H-like domain"/>
    <property type="match status" value="1"/>
</dbReference>
<comment type="subcellular location">
    <subcellularLocation>
        <location evidence="5">Cytoplasm</location>
    </subcellularLocation>
</comment>
<accession>A0A388TDQ9</accession>
<dbReference type="PANTHER" id="PTHR33317">
    <property type="entry name" value="POLYNUCLEOTIDYL TRANSFERASE, RIBONUCLEASE H-LIKE SUPERFAMILY PROTEIN"/>
    <property type="match status" value="1"/>
</dbReference>
<dbReference type="InterPro" id="IPR037027">
    <property type="entry name" value="YqgF/RNaseH-like_dom_sf"/>
</dbReference>
<organism evidence="7 8">
    <name type="scientific">Termititenax aidoneus</name>
    <dbReference type="NCBI Taxonomy" id="2218524"/>
    <lineage>
        <taxon>Bacteria</taxon>
        <taxon>Bacillati</taxon>
        <taxon>Candidatus Margulisiibacteriota</taxon>
        <taxon>Candidatus Termititenacia</taxon>
        <taxon>Candidatus Termititenacales</taxon>
        <taxon>Candidatus Termititenacaceae</taxon>
        <taxon>Candidatus Termititenax</taxon>
    </lineage>
</organism>
<keyword evidence="4 5" id="KW-0378">Hydrolase</keyword>
<dbReference type="CDD" id="cd16964">
    <property type="entry name" value="YqgF"/>
    <property type="match status" value="1"/>
</dbReference>
<dbReference type="GO" id="GO:0016788">
    <property type="term" value="F:hydrolase activity, acting on ester bonds"/>
    <property type="evidence" value="ECO:0007669"/>
    <property type="project" value="UniProtKB-UniRule"/>
</dbReference>
<dbReference type="EC" id="3.1.-.-" evidence="5"/>
<evidence type="ECO:0000256" key="3">
    <source>
        <dbReference type="ARBA" id="ARBA00022722"/>
    </source>
</evidence>
<dbReference type="Proteomes" id="UP000269352">
    <property type="component" value="Unassembled WGS sequence"/>
</dbReference>
<evidence type="ECO:0000256" key="5">
    <source>
        <dbReference type="HAMAP-Rule" id="MF_00651"/>
    </source>
</evidence>
<dbReference type="NCBIfam" id="TIGR00250">
    <property type="entry name" value="RNAse_H_YqgF"/>
    <property type="match status" value="1"/>
</dbReference>
<feature type="domain" description="YqgF/RNase H-like" evidence="6">
    <location>
        <begin position="2"/>
        <end position="98"/>
    </location>
</feature>
<comment type="function">
    <text evidence="5">Could be a nuclease involved in processing of the 5'-end of pre-16S rRNA.</text>
</comment>